<protein>
    <recommendedName>
        <fullName evidence="4">Secreted protein</fullName>
    </recommendedName>
</protein>
<evidence type="ECO:0000313" key="2">
    <source>
        <dbReference type="EMBL" id="KAH0552545.1"/>
    </source>
</evidence>
<evidence type="ECO:0008006" key="4">
    <source>
        <dbReference type="Google" id="ProtNLM"/>
    </source>
</evidence>
<name>A0AAV7IK84_COTGL</name>
<evidence type="ECO:0000256" key="1">
    <source>
        <dbReference type="SAM" id="SignalP"/>
    </source>
</evidence>
<dbReference type="EMBL" id="JAHXZJ010001492">
    <property type="protein sequence ID" value="KAH0552545.1"/>
    <property type="molecule type" value="Genomic_DNA"/>
</dbReference>
<evidence type="ECO:0000313" key="3">
    <source>
        <dbReference type="Proteomes" id="UP000826195"/>
    </source>
</evidence>
<reference evidence="2 3" key="1">
    <citation type="journal article" date="2021" name="J. Hered.">
        <title>A chromosome-level genome assembly of the parasitoid wasp, Cotesia glomerata (Hymenoptera: Braconidae).</title>
        <authorList>
            <person name="Pinto B.J."/>
            <person name="Weis J.J."/>
            <person name="Gamble T."/>
            <person name="Ode P.J."/>
            <person name="Paul R."/>
            <person name="Zaspel J.M."/>
        </authorList>
    </citation>
    <scope>NUCLEOTIDE SEQUENCE [LARGE SCALE GENOMIC DNA]</scope>
    <source>
        <strain evidence="2">CgM1</strain>
    </source>
</reference>
<feature type="chain" id="PRO_5043798538" description="Secreted protein" evidence="1">
    <location>
        <begin position="21"/>
        <end position="128"/>
    </location>
</feature>
<accession>A0AAV7IK84</accession>
<proteinExistence type="predicted"/>
<sequence length="128" mass="14148">MPITLPGAILLLLTAKDVAASPCSEELNTIPTILILLVLTVKRLSSQYESRALSSFFKMMFVSRSSDDLVLFKTVLLSRVLSMKSRFPNLALKSPTINRSKVQQLNNVSSVDWSESSAGVRSRLGLKY</sequence>
<keyword evidence="3" id="KW-1185">Reference proteome</keyword>
<dbReference type="AlphaFoldDB" id="A0AAV7IK84"/>
<gene>
    <name evidence="2" type="ORF">KQX54_012178</name>
</gene>
<organism evidence="2 3">
    <name type="scientific">Cotesia glomerata</name>
    <name type="common">Lepidopteran parasitic wasp</name>
    <name type="synonym">Apanteles glomeratus</name>
    <dbReference type="NCBI Taxonomy" id="32391"/>
    <lineage>
        <taxon>Eukaryota</taxon>
        <taxon>Metazoa</taxon>
        <taxon>Ecdysozoa</taxon>
        <taxon>Arthropoda</taxon>
        <taxon>Hexapoda</taxon>
        <taxon>Insecta</taxon>
        <taxon>Pterygota</taxon>
        <taxon>Neoptera</taxon>
        <taxon>Endopterygota</taxon>
        <taxon>Hymenoptera</taxon>
        <taxon>Apocrita</taxon>
        <taxon>Ichneumonoidea</taxon>
        <taxon>Braconidae</taxon>
        <taxon>Microgastrinae</taxon>
        <taxon>Cotesia</taxon>
    </lineage>
</organism>
<comment type="caution">
    <text evidence="2">The sequence shown here is derived from an EMBL/GenBank/DDBJ whole genome shotgun (WGS) entry which is preliminary data.</text>
</comment>
<dbReference type="Proteomes" id="UP000826195">
    <property type="component" value="Unassembled WGS sequence"/>
</dbReference>
<feature type="signal peptide" evidence="1">
    <location>
        <begin position="1"/>
        <end position="20"/>
    </location>
</feature>
<keyword evidence="1" id="KW-0732">Signal</keyword>